<dbReference type="InterPro" id="IPR012840">
    <property type="entry name" value="NrdG2"/>
</dbReference>
<dbReference type="SFLD" id="SFLDS00029">
    <property type="entry name" value="Radical_SAM"/>
    <property type="match status" value="1"/>
</dbReference>
<evidence type="ECO:0000313" key="8">
    <source>
        <dbReference type="EMBL" id="GAG15968.1"/>
    </source>
</evidence>
<dbReference type="AlphaFoldDB" id="X0VU64"/>
<dbReference type="GO" id="GO:0046872">
    <property type="term" value="F:metal ion binding"/>
    <property type="evidence" value="ECO:0007669"/>
    <property type="project" value="UniProtKB-KW"/>
</dbReference>
<reference evidence="8" key="1">
    <citation type="journal article" date="2014" name="Front. Microbiol.">
        <title>High frequency of phylogenetically diverse reductive dehalogenase-homologous genes in deep subseafloor sedimentary metagenomes.</title>
        <authorList>
            <person name="Kawai M."/>
            <person name="Futagami T."/>
            <person name="Toyoda A."/>
            <person name="Takaki Y."/>
            <person name="Nishi S."/>
            <person name="Hori S."/>
            <person name="Arai W."/>
            <person name="Tsubouchi T."/>
            <person name="Morono Y."/>
            <person name="Uchiyama I."/>
            <person name="Ito T."/>
            <person name="Fujiyama A."/>
            <person name="Inagaki F."/>
            <person name="Takami H."/>
        </authorList>
    </citation>
    <scope>NUCLEOTIDE SEQUENCE</scope>
    <source>
        <strain evidence="8">Expedition CK06-06</strain>
    </source>
</reference>
<comment type="caution">
    <text evidence="8">The sequence shown here is derived from an EMBL/GenBank/DDBJ whole genome shotgun (WGS) entry which is preliminary data.</text>
</comment>
<dbReference type="SUPFAM" id="SSF102114">
    <property type="entry name" value="Radical SAM enzymes"/>
    <property type="match status" value="1"/>
</dbReference>
<keyword evidence="2" id="KW-0004">4Fe-4S</keyword>
<dbReference type="EMBL" id="BARS01039163">
    <property type="protein sequence ID" value="GAG15968.1"/>
    <property type="molecule type" value="Genomic_DNA"/>
</dbReference>
<evidence type="ECO:0000256" key="4">
    <source>
        <dbReference type="ARBA" id="ARBA00022723"/>
    </source>
</evidence>
<keyword evidence="6" id="KW-0411">Iron-sulfur</keyword>
<dbReference type="InterPro" id="IPR058240">
    <property type="entry name" value="rSAM_sf"/>
</dbReference>
<protein>
    <recommendedName>
        <fullName evidence="7">Radical SAM core domain-containing protein</fullName>
    </recommendedName>
</protein>
<dbReference type="InterPro" id="IPR034457">
    <property type="entry name" value="Organic_radical-activating"/>
</dbReference>
<organism evidence="8">
    <name type="scientific">marine sediment metagenome</name>
    <dbReference type="NCBI Taxonomy" id="412755"/>
    <lineage>
        <taxon>unclassified sequences</taxon>
        <taxon>metagenomes</taxon>
        <taxon>ecological metagenomes</taxon>
    </lineage>
</organism>
<dbReference type="GO" id="GO:0003824">
    <property type="term" value="F:catalytic activity"/>
    <property type="evidence" value="ECO:0007669"/>
    <property type="project" value="InterPro"/>
</dbReference>
<evidence type="ECO:0000256" key="3">
    <source>
        <dbReference type="ARBA" id="ARBA00022691"/>
    </source>
</evidence>
<dbReference type="NCBIfam" id="TIGR02495">
    <property type="entry name" value="NrdG2"/>
    <property type="match status" value="1"/>
</dbReference>
<dbReference type="Gene3D" id="3.20.20.70">
    <property type="entry name" value="Aldolase class I"/>
    <property type="match status" value="1"/>
</dbReference>
<evidence type="ECO:0000256" key="6">
    <source>
        <dbReference type="ARBA" id="ARBA00023014"/>
    </source>
</evidence>
<gene>
    <name evidence="8" type="ORF">S01H1_59843</name>
</gene>
<comment type="cofactor">
    <cofactor evidence="1">
        <name>[4Fe-4S] cluster</name>
        <dbReference type="ChEBI" id="CHEBI:49883"/>
    </cofactor>
</comment>
<feature type="domain" description="Radical SAM core" evidence="7">
    <location>
        <begin position="14"/>
        <end position="162"/>
    </location>
</feature>
<evidence type="ECO:0000256" key="5">
    <source>
        <dbReference type="ARBA" id="ARBA00023004"/>
    </source>
</evidence>
<dbReference type="InterPro" id="IPR007197">
    <property type="entry name" value="rSAM"/>
</dbReference>
<dbReference type="PANTHER" id="PTHR30352:SF5">
    <property type="entry name" value="PYRUVATE FORMATE-LYASE 1-ACTIVATING ENZYME"/>
    <property type="match status" value="1"/>
</dbReference>
<accession>X0VU64</accession>
<name>X0VU64_9ZZZZ</name>
<dbReference type="Pfam" id="PF04055">
    <property type="entry name" value="Radical_SAM"/>
    <property type="match status" value="1"/>
</dbReference>
<keyword evidence="5" id="KW-0408">Iron</keyword>
<dbReference type="PANTHER" id="PTHR30352">
    <property type="entry name" value="PYRUVATE FORMATE-LYASE-ACTIVATING ENZYME"/>
    <property type="match status" value="1"/>
</dbReference>
<dbReference type="CDD" id="cd01335">
    <property type="entry name" value="Radical_SAM"/>
    <property type="match status" value="1"/>
</dbReference>
<keyword evidence="3" id="KW-0949">S-adenosyl-L-methionine</keyword>
<dbReference type="SFLD" id="SFLDG01067">
    <property type="entry name" value="SPASM/twitch_domain_containing"/>
    <property type="match status" value="1"/>
</dbReference>
<evidence type="ECO:0000256" key="2">
    <source>
        <dbReference type="ARBA" id="ARBA00022485"/>
    </source>
</evidence>
<dbReference type="GO" id="GO:0051539">
    <property type="term" value="F:4 iron, 4 sulfur cluster binding"/>
    <property type="evidence" value="ECO:0007669"/>
    <property type="project" value="UniProtKB-KW"/>
</dbReference>
<evidence type="ECO:0000256" key="1">
    <source>
        <dbReference type="ARBA" id="ARBA00001966"/>
    </source>
</evidence>
<dbReference type="PROSITE" id="PS51918">
    <property type="entry name" value="RADICAL_SAM"/>
    <property type="match status" value="1"/>
</dbReference>
<dbReference type="SFLD" id="SFLDG01094">
    <property type="entry name" value="Uncharacterised_Radical_SAM_Su"/>
    <property type="match status" value="1"/>
</dbReference>
<sequence>MKIAAVVPTTLIDYPDRMAASVYTAGCNLRCPFCHNSELVLPEEVSRLSLIQENEIVALLTDRQAFLDGVVISGGEPTIQSDLLRFTEQIKSLGFLVKLDTNGTRPEVLEALLEARLLDYVAMDLKGPATRYDELVGVPVEIDTIKRAIRLIIDRAPDYEFR</sequence>
<proteinExistence type="predicted"/>
<dbReference type="InterPro" id="IPR013785">
    <property type="entry name" value="Aldolase_TIM"/>
</dbReference>
<feature type="non-terminal residue" evidence="8">
    <location>
        <position position="162"/>
    </location>
</feature>
<evidence type="ECO:0000259" key="7">
    <source>
        <dbReference type="PROSITE" id="PS51918"/>
    </source>
</evidence>
<keyword evidence="4" id="KW-0479">Metal-binding</keyword>